<dbReference type="EMBL" id="JAXHOZ010000051">
    <property type="protein sequence ID" value="MDY4378851.1"/>
    <property type="molecule type" value="Genomic_DNA"/>
</dbReference>
<evidence type="ECO:0000313" key="1">
    <source>
        <dbReference type="EMBL" id="MDY4378851.1"/>
    </source>
</evidence>
<accession>A0AAW9H4M4</accession>
<evidence type="ECO:0000313" key="2">
    <source>
        <dbReference type="Proteomes" id="UP001269968"/>
    </source>
</evidence>
<proteinExistence type="predicted"/>
<name>A0AAW9H4M4_9GAMM</name>
<dbReference type="RefSeq" id="WP_320714535.1">
    <property type="nucleotide sequence ID" value="NZ_JAXHOZ010000051.1"/>
</dbReference>
<dbReference type="Proteomes" id="UP001269968">
    <property type="component" value="Unassembled WGS sequence"/>
</dbReference>
<comment type="caution">
    <text evidence="1">The sequence shown here is derived from an EMBL/GenBank/DDBJ whole genome shotgun (WGS) entry which is preliminary data.</text>
</comment>
<gene>
    <name evidence="1" type="ORF">SOV92_13570</name>
</gene>
<organism evidence="1 2">
    <name type="scientific">Pectobacterium brasiliense</name>
    <dbReference type="NCBI Taxonomy" id="180957"/>
    <lineage>
        <taxon>Bacteria</taxon>
        <taxon>Pseudomonadati</taxon>
        <taxon>Pseudomonadota</taxon>
        <taxon>Gammaproteobacteria</taxon>
        <taxon>Enterobacterales</taxon>
        <taxon>Pectobacteriaceae</taxon>
        <taxon>Pectobacterium</taxon>
    </lineage>
</organism>
<protein>
    <submittedName>
        <fullName evidence="1">Uncharacterized protein</fullName>
    </submittedName>
</protein>
<reference evidence="1" key="1">
    <citation type="submission" date="2023-11" db="EMBL/GenBank/DDBJ databases">
        <title>Comparative genomics revealed phylogeny of phytopathogenic Pectobacterium aroidearum based on whole-genome sequencing and function of putative horizontal acquire islands in P. aroidearum PccS1.</title>
        <authorList>
            <person name="Fan J."/>
            <person name="Yang L."/>
        </authorList>
    </citation>
    <scope>NUCLEOTIDE SEQUENCE</scope>
    <source>
        <strain evidence="1">NJAU140</strain>
    </source>
</reference>
<sequence>MKNNAFILTGDAPIPRNTLKRLLLIHDTISFSDISDEAIVNNEEVNEIYPNMTITWAAKGHYPRIEDYADIYDEVFSDASILFRKRILNPILSKEIGNIEPGSHWIAYNAALSNKNMVEATAIDANDLKPNLVIPNTVLGGGGISAGGYKSRFDIKYEPSIRLNNISDEWNVVSHLRVGRGLKSIRIAQAIGASPVAIDEINSNLTLAIIKNNSKLYSQRESIIDFSIESNLIDNQKLEEALEGASWQDILHMRKETLAAIANTKKLLNNKLTKLAHSSINSADEYLKSLETIKKEHDELKEKEIEAWEKLKIGAVISLLGAVGTTKAADIILPIDFSLSQAFSVLVSTGLIATSTMKSELTSLIPIKRKLKENPLFYIEKCKTLPLK</sequence>
<dbReference type="AlphaFoldDB" id="A0AAW9H4M4"/>